<evidence type="ECO:0000259" key="11">
    <source>
        <dbReference type="Pfam" id="PF17961"/>
    </source>
</evidence>
<sequence length="1668" mass="183830">MLRDMKERRKSLYVFLVIALLLNLVFPPTMVSAFDGLLDDSSNRTAQSVTDATYGNAPSVTKATYGEINENIITKVTIKDKDGNNITKVRPDIGDKVQIIFDWKLDDGHKYGNGSTFKFKLPDQFGVDRELTGELEGGSGTVGTYVVTKNGEVTFTFNDEIDNGQGLTGFFEVWREFDESKFDGGTKQEIKFDDIGFSFIINFKSKNESNMTKSGSPDKTRNPKNINWNIELNRNSEKIINAVLEDELPNGLVLDKSSIKIYEINVRRDGGEAIKGADVTSKFTKNPEDSKFSIAFGDIDQAYRVEYATIITDLSGYKDGIDYRTKSFKNSAKLTGNTLPKPYEVTKEVEITFSKPLNKKSVHYDSSTQTITWTIEYNYNERTIDQKDAWIKDIIDQSNPQKLDETSFVVKEMTIKDSGAAVEKSVPALEQGKDYIVGPTADGFELKFNKSISSAYQIQYKTKSINRVYNSTEVTNRVEIHDGTTEVGKQPIDQVIFSKSNGVVNFKNKEVTWTLTINSDSKEMNKVKIEDTFSTDIFDFVPSSVVIEEVGTQKKLVAGNDYTVTKTAAGFEILIEQIKTKHTIKYVTKFDPNKFNKVETNTAKLVSWVERDPSSPLIVVKGTVEPDKYTIANGDKTGRYNAVTKVITWQIDFNYNLNEIKEAVVKDFYTEGQGFVTGSLKVYELNLKGGVDDVEKGNEINDYTYQNVSENGQDGIVITFTKKPIKTAYRITYETSLKGKQVYKTYKNNAKVYDMGDAGKKVFEKSAEVPPAFGGEYVSKKGEQGKGEKSDLALWKVFINRSQSFIDKGAVLTDTLSKGHTLDQKSIKLYKLGAGEAGAQTGGTLVEPLDSVAKLEFNGQTFTLTFLDSLETSYRLEYQSYIDANDGDVITNDVSFKGQTVGQGNKEAQIQVSLSGAGGGANPSGRGKLIIKKVDANNEKITLPGVEFELYDQSGTVLLEKLVTDKNGEATFTDKRFRKYKLKEVEAPKGYFIQGDGWSSVSFKKDEQIEVIKNTKGVWEFELTKVDADYPSKGLQGAIFKLQLKDEHDVYQDVPGRTDEQTDKNGKLRLKELQPGGKYQLIEVRAPEGYKLDSNPKPIQFEIKKDQTTLATRTVENTPLPGSITVTKKDEAGGALLSGAEFVLKDAKGNIIATRQTVADGILNFENLKSGTYYLVEKTAPEGYVLNTQPITVEVKNGTDTPVTVLNKLVPGTVKVIKVAAGTNTTLPGAEFRILDAHKQPAKDQTGKELTQLVTDEHGQLIITNLNPGQYFAQETKAPVGYVLNSDLFEFTVSKKAVAEVKVPNTREPEVPKTGTAKLVKVDAANEERKLPGAEFRLLDASKQPVKDQAGVELPPLITNEHGEVTIPNLNPGKYYAEETKAPVGYVLNTELIEFDVIAGKEAVVMVRNTLDLPPTGSVKLIKIAYDNKEKKLSGAKFRLLDAEKQPVKDEAGAELPILTTDTNGEASLPALKPGKYFFEETEAPSGYIRNTTWNGFEITRGQLTVVTVENVRYTDGGGGGKTDPYEPWEPSKPGDKTPPKTDPNIPTIPGQIVDPTVPKTPTTPTTPGTTTDPDQPTIPGETTDPDTGNTTEPGGSKGNPDGDKDDEGNPDDADLGGKTDSKKPNPKPDGKLPQTGEEAPVSPIVGMVLITAAALMWIARKRLLVRR</sequence>
<name>A0ABY3AKL3_PAEPP</name>
<evidence type="ECO:0000313" key="13">
    <source>
        <dbReference type="Proteomes" id="UP000316208"/>
    </source>
</evidence>
<feature type="domain" description="SpaA-like prealbumin fold" evidence="10">
    <location>
        <begin position="1316"/>
        <end position="1406"/>
    </location>
</feature>
<evidence type="ECO:0000259" key="10">
    <source>
        <dbReference type="Pfam" id="PF17802"/>
    </source>
</evidence>
<feature type="domain" description="Collagen binding" evidence="9">
    <location>
        <begin position="777"/>
        <end position="896"/>
    </location>
</feature>
<feature type="compositionally biased region" description="Acidic residues" evidence="7">
    <location>
        <begin position="1604"/>
        <end position="1615"/>
    </location>
</feature>
<evidence type="ECO:0000256" key="4">
    <source>
        <dbReference type="ARBA" id="ARBA00022525"/>
    </source>
</evidence>
<keyword evidence="8" id="KW-1133">Transmembrane helix</keyword>
<feature type="domain" description="Collagen binding" evidence="9">
    <location>
        <begin position="360"/>
        <end position="467"/>
    </location>
</feature>
<dbReference type="Pfam" id="PF05737">
    <property type="entry name" value="Collagen_bind"/>
    <property type="match status" value="4"/>
</dbReference>
<keyword evidence="8" id="KW-0472">Membrane</keyword>
<feature type="domain" description="SpaA-like prealbumin fold" evidence="10">
    <location>
        <begin position="927"/>
        <end position="1010"/>
    </location>
</feature>
<dbReference type="Gene3D" id="2.60.40.740">
    <property type="match status" value="5"/>
</dbReference>
<dbReference type="Pfam" id="PF17802">
    <property type="entry name" value="SpaA"/>
    <property type="match status" value="6"/>
</dbReference>
<dbReference type="EMBL" id="SADY01000006">
    <property type="protein sequence ID" value="TQR43303.1"/>
    <property type="molecule type" value="Genomic_DNA"/>
</dbReference>
<feature type="region of interest" description="Disordered" evidence="7">
    <location>
        <begin position="1514"/>
        <end position="1643"/>
    </location>
</feature>
<feature type="compositionally biased region" description="Low complexity" evidence="7">
    <location>
        <begin position="1555"/>
        <end position="1580"/>
    </location>
</feature>
<evidence type="ECO:0000256" key="1">
    <source>
        <dbReference type="ARBA" id="ARBA00004168"/>
    </source>
</evidence>
<feature type="domain" description="SpaA-like prealbumin fold" evidence="10">
    <location>
        <begin position="1212"/>
        <end position="1305"/>
    </location>
</feature>
<feature type="domain" description="SpaA-like prealbumin fold" evidence="10">
    <location>
        <begin position="1417"/>
        <end position="1511"/>
    </location>
</feature>
<comment type="caution">
    <text evidence="12">The sequence shown here is derived from an EMBL/GenBank/DDBJ whole genome shotgun (WGS) entry which is preliminary data.</text>
</comment>
<gene>
    <name evidence="12" type="ORF">C7Y44_19210</name>
</gene>
<feature type="domain" description="SDR-like Ig" evidence="11">
    <location>
        <begin position="91"/>
        <end position="182"/>
    </location>
</feature>
<keyword evidence="6" id="KW-0572">Peptidoglycan-anchor</keyword>
<comment type="similarity">
    <text evidence="2">Belongs to the serine-aspartate repeat-containing protein (SDr) family.</text>
</comment>
<feature type="compositionally biased region" description="Basic and acidic residues" evidence="7">
    <location>
        <begin position="1616"/>
        <end position="1631"/>
    </location>
</feature>
<dbReference type="PANTHER" id="PTHR36108">
    <property type="entry name" value="COLOSSIN-B-RELATED"/>
    <property type="match status" value="1"/>
</dbReference>
<dbReference type="Gene3D" id="2.60.40.1280">
    <property type="match status" value="1"/>
</dbReference>
<dbReference type="InterPro" id="IPR008966">
    <property type="entry name" value="Adhesion_dom_sf"/>
</dbReference>
<dbReference type="InterPro" id="IPR041033">
    <property type="entry name" value="SpaA_PFL_dom_1"/>
</dbReference>
<feature type="domain" description="SpaA-like prealbumin fold" evidence="10">
    <location>
        <begin position="1021"/>
        <end position="1110"/>
    </location>
</feature>
<evidence type="ECO:0000256" key="2">
    <source>
        <dbReference type="ARBA" id="ARBA00007257"/>
    </source>
</evidence>
<evidence type="ECO:0000313" key="12">
    <source>
        <dbReference type="EMBL" id="TQR43303.1"/>
    </source>
</evidence>
<dbReference type="InterPro" id="IPR008456">
    <property type="entry name" value="Collagen-bd_dom"/>
</dbReference>
<dbReference type="Pfam" id="PF17961">
    <property type="entry name" value="Big_8"/>
    <property type="match status" value="1"/>
</dbReference>
<keyword evidence="5" id="KW-0732">Signal</keyword>
<evidence type="ECO:0000256" key="8">
    <source>
        <dbReference type="SAM" id="Phobius"/>
    </source>
</evidence>
<evidence type="ECO:0000256" key="5">
    <source>
        <dbReference type="ARBA" id="ARBA00022729"/>
    </source>
</evidence>
<evidence type="ECO:0000256" key="3">
    <source>
        <dbReference type="ARBA" id="ARBA00022512"/>
    </source>
</evidence>
<feature type="domain" description="Collagen binding" evidence="9">
    <location>
        <begin position="210"/>
        <end position="338"/>
    </location>
</feature>
<proteinExistence type="inferred from homology"/>
<keyword evidence="13" id="KW-1185">Reference proteome</keyword>
<keyword evidence="8" id="KW-0812">Transmembrane</keyword>
<dbReference type="InterPro" id="IPR041171">
    <property type="entry name" value="SDR_Ig"/>
</dbReference>
<dbReference type="SUPFAM" id="SSF49478">
    <property type="entry name" value="Cna protein B-type domain"/>
    <property type="match status" value="4"/>
</dbReference>
<keyword evidence="3" id="KW-0134">Cell wall</keyword>
<dbReference type="InterPro" id="IPR011252">
    <property type="entry name" value="Fibrogen-bd_dom1"/>
</dbReference>
<dbReference type="Proteomes" id="UP000316208">
    <property type="component" value="Unassembled WGS sequence"/>
</dbReference>
<accession>A0ABY3AKL3</accession>
<dbReference type="Gene3D" id="2.60.40.10">
    <property type="entry name" value="Immunoglobulins"/>
    <property type="match status" value="6"/>
</dbReference>
<dbReference type="InterPro" id="IPR013783">
    <property type="entry name" value="Ig-like_fold"/>
</dbReference>
<dbReference type="SUPFAM" id="SSF49401">
    <property type="entry name" value="Bacterial adhesins"/>
    <property type="match status" value="6"/>
</dbReference>
<protein>
    <submittedName>
        <fullName evidence="12">LPXTG cell wall anchor domain-containing protein</fullName>
    </submittedName>
</protein>
<evidence type="ECO:0000256" key="6">
    <source>
        <dbReference type="ARBA" id="ARBA00023088"/>
    </source>
</evidence>
<evidence type="ECO:0000256" key="7">
    <source>
        <dbReference type="SAM" id="MobiDB-lite"/>
    </source>
</evidence>
<reference evidence="12 13" key="1">
    <citation type="submission" date="2018-03" db="EMBL/GenBank/DDBJ databases">
        <title>Aerobic endospore-forming bacteria genome sequencing and assembly.</title>
        <authorList>
            <person name="Cavalcante D.A."/>
            <person name="Driks A."/>
            <person name="Putonti C."/>
            <person name="De-Souza M.T."/>
        </authorList>
    </citation>
    <scope>NUCLEOTIDE SEQUENCE [LARGE SCALE GENOMIC DNA]</scope>
    <source>
        <strain evidence="12 13">SDF0028</strain>
    </source>
</reference>
<feature type="transmembrane region" description="Helical" evidence="8">
    <location>
        <begin position="1642"/>
        <end position="1660"/>
    </location>
</feature>
<dbReference type="PANTHER" id="PTHR36108:SF13">
    <property type="entry name" value="COLOSSIN-B-RELATED"/>
    <property type="match status" value="1"/>
</dbReference>
<comment type="subcellular location">
    <subcellularLocation>
        <location evidence="1">Secreted</location>
        <location evidence="1">Cell wall</location>
        <topology evidence="1">Peptidoglycan-anchor</topology>
    </subcellularLocation>
</comment>
<feature type="domain" description="Collagen binding" evidence="9">
    <location>
        <begin position="634"/>
        <end position="752"/>
    </location>
</feature>
<feature type="domain" description="SpaA-like prealbumin fold" evidence="10">
    <location>
        <begin position="1122"/>
        <end position="1207"/>
    </location>
</feature>
<dbReference type="NCBIfam" id="TIGR01167">
    <property type="entry name" value="LPXTG_anchor"/>
    <property type="match status" value="1"/>
</dbReference>
<evidence type="ECO:0000259" key="9">
    <source>
        <dbReference type="Pfam" id="PF05737"/>
    </source>
</evidence>
<organism evidence="12 13">
    <name type="scientific">Paenibacillus popilliae</name>
    <name type="common">Bacillus popilliae</name>
    <dbReference type="NCBI Taxonomy" id="78057"/>
    <lineage>
        <taxon>Bacteria</taxon>
        <taxon>Bacillati</taxon>
        <taxon>Bacillota</taxon>
        <taxon>Bacilli</taxon>
        <taxon>Bacillales</taxon>
        <taxon>Paenibacillaceae</taxon>
        <taxon>Paenibacillus</taxon>
    </lineage>
</organism>
<keyword evidence="4" id="KW-0964">Secreted</keyword>